<keyword evidence="3" id="KW-1185">Reference proteome</keyword>
<evidence type="ECO:0000259" key="1">
    <source>
        <dbReference type="PROSITE" id="PS51819"/>
    </source>
</evidence>
<dbReference type="InterPro" id="IPR037523">
    <property type="entry name" value="VOC_core"/>
</dbReference>
<sequence>MISRIHSTTVLVRDQEEALAFYVGKLGWEKRADNSFGEGSRWLTVAPPGAATELVLGMAADYGRPEGTVSSDCGISLVTPDIDAAYAELSAKGVRFRQAPEPMPWGAKATWLSDPDGNTFFLSEERD</sequence>
<organism evidence="2 3">
    <name type="scientific">Allonocardiopsis opalescens</name>
    <dbReference type="NCBI Taxonomy" id="1144618"/>
    <lineage>
        <taxon>Bacteria</taxon>
        <taxon>Bacillati</taxon>
        <taxon>Actinomycetota</taxon>
        <taxon>Actinomycetes</taxon>
        <taxon>Streptosporangiales</taxon>
        <taxon>Allonocardiopsis</taxon>
    </lineage>
</organism>
<dbReference type="SUPFAM" id="SSF54593">
    <property type="entry name" value="Glyoxalase/Bleomycin resistance protein/Dihydroxybiphenyl dioxygenase"/>
    <property type="match status" value="1"/>
</dbReference>
<dbReference type="InterPro" id="IPR004360">
    <property type="entry name" value="Glyas_Fos-R_dOase_dom"/>
</dbReference>
<dbReference type="Gene3D" id="3.10.180.10">
    <property type="entry name" value="2,3-Dihydroxybiphenyl 1,2-Dioxygenase, domain 1"/>
    <property type="match status" value="1"/>
</dbReference>
<proteinExistence type="predicted"/>
<dbReference type="Pfam" id="PF00903">
    <property type="entry name" value="Glyoxalase"/>
    <property type="match status" value="1"/>
</dbReference>
<dbReference type="EMBL" id="PVZC01000001">
    <property type="protein sequence ID" value="PRY02141.1"/>
    <property type="molecule type" value="Genomic_DNA"/>
</dbReference>
<evidence type="ECO:0000313" key="3">
    <source>
        <dbReference type="Proteomes" id="UP000237846"/>
    </source>
</evidence>
<dbReference type="RefSeq" id="WP_106239155.1">
    <property type="nucleotide sequence ID" value="NZ_PVZC01000001.1"/>
</dbReference>
<dbReference type="AlphaFoldDB" id="A0A2T0QE46"/>
<accession>A0A2T0QE46</accession>
<dbReference type="InterPro" id="IPR029068">
    <property type="entry name" value="Glyas_Bleomycin-R_OHBP_Dase"/>
</dbReference>
<reference evidence="2 3" key="1">
    <citation type="submission" date="2018-03" db="EMBL/GenBank/DDBJ databases">
        <title>Genomic Encyclopedia of Archaeal and Bacterial Type Strains, Phase II (KMG-II): from individual species to whole genera.</title>
        <authorList>
            <person name="Goeker M."/>
        </authorList>
    </citation>
    <scope>NUCLEOTIDE SEQUENCE [LARGE SCALE GENOMIC DNA]</scope>
    <source>
        <strain evidence="2 3">DSM 45601</strain>
    </source>
</reference>
<dbReference type="PANTHER" id="PTHR36437">
    <property type="entry name" value="GLYOXALASE/BLEOMYCIN RESISTANCE PROTEIN/DIOXYGENASE"/>
    <property type="match status" value="1"/>
</dbReference>
<comment type="caution">
    <text evidence="2">The sequence shown here is derived from an EMBL/GenBank/DDBJ whole genome shotgun (WGS) entry which is preliminary data.</text>
</comment>
<dbReference type="PANTHER" id="PTHR36437:SF2">
    <property type="entry name" value="GLYOXALASE_BLEOMYCIN RESISTANCE PROTEIN_DIOXYGENASE"/>
    <property type="match status" value="1"/>
</dbReference>
<feature type="domain" description="VOC" evidence="1">
    <location>
        <begin position="4"/>
        <end position="125"/>
    </location>
</feature>
<gene>
    <name evidence="2" type="ORF">CLV72_101741</name>
</gene>
<name>A0A2T0QE46_9ACTN</name>
<dbReference type="OrthoDB" id="485032at2"/>
<dbReference type="PROSITE" id="PS51819">
    <property type="entry name" value="VOC"/>
    <property type="match status" value="1"/>
</dbReference>
<dbReference type="Proteomes" id="UP000237846">
    <property type="component" value="Unassembled WGS sequence"/>
</dbReference>
<protein>
    <submittedName>
        <fullName evidence="2">Putative glyoxalase superfamily protein PhnB</fullName>
    </submittedName>
</protein>
<evidence type="ECO:0000313" key="2">
    <source>
        <dbReference type="EMBL" id="PRY02141.1"/>
    </source>
</evidence>